<gene>
    <name evidence="8" type="primary">hrpA</name>
    <name evidence="8" type="ORF">V6X64_02120</name>
</gene>
<evidence type="ECO:0000256" key="5">
    <source>
        <dbReference type="SAM" id="MobiDB-lite"/>
    </source>
</evidence>
<dbReference type="InterPro" id="IPR048333">
    <property type="entry name" value="HA2_WH"/>
</dbReference>
<dbReference type="SUPFAM" id="SSF52540">
    <property type="entry name" value="P-loop containing nucleoside triphosphate hydrolases"/>
    <property type="match status" value="1"/>
</dbReference>
<dbReference type="PROSITE" id="PS51194">
    <property type="entry name" value="HELICASE_CTER"/>
    <property type="match status" value="1"/>
</dbReference>
<dbReference type="Proteomes" id="UP001556653">
    <property type="component" value="Unassembled WGS sequence"/>
</dbReference>
<proteinExistence type="predicted"/>
<name>A0ABV3S734_9GAMM</name>
<reference evidence="8 9" key="1">
    <citation type="submission" date="2024-02" db="EMBL/GenBank/DDBJ databases">
        <title>New especies of Spiribacter isolated from saline water.</title>
        <authorList>
            <person name="Leon M.J."/>
            <person name="De La Haba R."/>
            <person name="Sanchez-Porro C."/>
            <person name="Ventosa A."/>
        </authorList>
    </citation>
    <scope>NUCLEOTIDE SEQUENCE [LARGE SCALE GENOMIC DNA]</scope>
    <source>
        <strain evidence="9">ag22IC4-227</strain>
    </source>
</reference>
<dbReference type="GO" id="GO:0016787">
    <property type="term" value="F:hydrolase activity"/>
    <property type="evidence" value="ECO:0007669"/>
    <property type="project" value="UniProtKB-KW"/>
</dbReference>
<dbReference type="GO" id="GO:0003724">
    <property type="term" value="F:RNA helicase activity"/>
    <property type="evidence" value="ECO:0007669"/>
    <property type="project" value="UniProtKB-EC"/>
</dbReference>
<dbReference type="CDD" id="cd18791">
    <property type="entry name" value="SF2_C_RHA"/>
    <property type="match status" value="1"/>
</dbReference>
<dbReference type="Pfam" id="PF11898">
    <property type="entry name" value="DUF3418"/>
    <property type="match status" value="1"/>
</dbReference>
<keyword evidence="9" id="KW-1185">Reference proteome</keyword>
<dbReference type="SMART" id="SM00847">
    <property type="entry name" value="HA2"/>
    <property type="match status" value="1"/>
</dbReference>
<feature type="domain" description="Helicase ATP-binding" evidence="6">
    <location>
        <begin position="55"/>
        <end position="218"/>
    </location>
</feature>
<dbReference type="Pfam" id="PF04408">
    <property type="entry name" value="WHD_HA2"/>
    <property type="match status" value="1"/>
</dbReference>
<dbReference type="PROSITE" id="PS51192">
    <property type="entry name" value="HELICASE_ATP_BIND_1"/>
    <property type="match status" value="1"/>
</dbReference>
<dbReference type="InterPro" id="IPR014001">
    <property type="entry name" value="Helicase_ATP-bd"/>
</dbReference>
<dbReference type="PANTHER" id="PTHR18934">
    <property type="entry name" value="ATP-DEPENDENT RNA HELICASE"/>
    <property type="match status" value="1"/>
</dbReference>
<dbReference type="InterPro" id="IPR024590">
    <property type="entry name" value="HrpA_C"/>
</dbReference>
<dbReference type="PANTHER" id="PTHR18934:SF99">
    <property type="entry name" value="ATP-DEPENDENT RNA HELICASE DHX37-RELATED"/>
    <property type="match status" value="1"/>
</dbReference>
<evidence type="ECO:0000256" key="4">
    <source>
        <dbReference type="ARBA" id="ARBA00022840"/>
    </source>
</evidence>
<keyword evidence="1" id="KW-0547">Nucleotide-binding</keyword>
<keyword evidence="4" id="KW-0067">ATP-binding</keyword>
<dbReference type="InterPro" id="IPR001650">
    <property type="entry name" value="Helicase_C-like"/>
</dbReference>
<dbReference type="InterPro" id="IPR007502">
    <property type="entry name" value="Helicase-assoc_dom"/>
</dbReference>
<sequence>MTERRRRRRGNRRGQRPEGTPDRSQERARAAREELTLHPDLNLDLPVLEHAEEIKAAVRDHPVVVICGETGSGKSTQLPKLMLAMGRGIDGVIGHTQPRRIAARSLAGRVAEECGTELGAGVGYRVRFSDRSGPQTRVKLLTDGMLLAETQADEMLRGYDTLIIDEAHERSLNIDFLLGYLKRLLPRRPDLRVIITSATIDPARFAEHFGDAPVIEVSGRTWPVEVRYRPLIEQSEDERERSLRQAVLEAVDELAGLGRGDVLVFLPGEREIRQCADALRKHHPPHTEILPLYGRLSTAEQQRVFAPHRGRRIVLATNVAETSLTVPGIRYVVDSGLARISRYSYRTKVQRLPVEPVAQSSADQRAGRCGREGPGVCIRLYDQTDYESRPRFTDPEILRTNLASVILQMKHLRLGAIEDFPFIEPPDPRFVKDGLKLLDELGALNRRQNLSRLGRQLARLPVDPRIARILLAGEREGALRELLVLAAALSIQDPRERPMDHREAADTAQSRWQDRQSDFAGLLRLWDEYREQAHHLSRRKLQAWCHEHFLSHVRMREWADVHGQLHGLVRDMGLAENERPAKPIAIHRALLSGFLSNIARRDDGEEYVGPRGLKLAIHPGSGVARKRPRWIMAAELVETRRVFARTAAEVRPEWIEPLARHLVKHRYHDPWWDARKGKVFGREDVTLYGLPIVSGRKIDHARVAPMEAREIFIRDGLLGDPPPNAPAFLKANLALVEEVEALEAKARRRDVLVEPDALIAFYDEALPESVVDGPSLERWLRDGGDDRSLRLDRGQLMARAVDTGPVDYPDHLDLNGIRLPLRYHFAPGSDDDGVTVRIPVAALNSLAPEPFEWLVPGLLEEKVITLIRALPKALRRNFVPVPDFARAVLESITAREGSLESTVRHGLRRMTGVDLPAGIWDEVAVPMHLRMRFAVLDRQGQVLGSGRDLPVLQREFAAHAAEGFEAPGDSGFERTGISDWDFGGLPERVPFEQGVITLQGYPALRVEQDGLALRLLDGPERAAACHRAGVRALLMKRFAQQARHLRRGLDGLDRMAIDYRDVDSADAFKREFAEAVFDHVFLRDEVPRDRESWLTTCQQGRADIMPAAERLRDRVSDILARQKRVRRAVTGEIPLGLVDSYQDLRHQLDGLIHPGFMLDTPAERLEDLPRYLAAMERRVERIQRDPSRDQAGLATIQPHQRRLDEAMARHARKAIRDPALDQIRWLIEEYRVSLFAQDLGTRERVSEKRLARAWEAVR</sequence>
<evidence type="ECO:0000259" key="7">
    <source>
        <dbReference type="PROSITE" id="PS51194"/>
    </source>
</evidence>
<feature type="compositionally biased region" description="Basic residues" evidence="5">
    <location>
        <begin position="1"/>
        <end position="14"/>
    </location>
</feature>
<accession>A0ABV3S734</accession>
<feature type="region of interest" description="Disordered" evidence="5">
    <location>
        <begin position="1"/>
        <end position="32"/>
    </location>
</feature>
<dbReference type="Gene3D" id="1.20.120.1080">
    <property type="match status" value="1"/>
</dbReference>
<dbReference type="SMART" id="SM00382">
    <property type="entry name" value="AAA"/>
    <property type="match status" value="1"/>
</dbReference>
<evidence type="ECO:0000313" key="9">
    <source>
        <dbReference type="Proteomes" id="UP001556653"/>
    </source>
</evidence>
<dbReference type="InterPro" id="IPR027417">
    <property type="entry name" value="P-loop_NTPase"/>
</dbReference>
<dbReference type="SMART" id="SM00487">
    <property type="entry name" value="DEXDc"/>
    <property type="match status" value="1"/>
</dbReference>
<evidence type="ECO:0000256" key="2">
    <source>
        <dbReference type="ARBA" id="ARBA00022801"/>
    </source>
</evidence>
<dbReference type="Pfam" id="PF07717">
    <property type="entry name" value="OB_NTP_bind"/>
    <property type="match status" value="1"/>
</dbReference>
<evidence type="ECO:0000256" key="3">
    <source>
        <dbReference type="ARBA" id="ARBA00022806"/>
    </source>
</evidence>
<dbReference type="InterPro" id="IPR011709">
    <property type="entry name" value="DEAD-box_helicase_OB_fold"/>
</dbReference>
<dbReference type="InterPro" id="IPR003593">
    <property type="entry name" value="AAA+_ATPase"/>
</dbReference>
<evidence type="ECO:0000259" key="6">
    <source>
        <dbReference type="PROSITE" id="PS51192"/>
    </source>
</evidence>
<dbReference type="Gene3D" id="3.40.50.300">
    <property type="entry name" value="P-loop containing nucleotide triphosphate hydrolases"/>
    <property type="match status" value="2"/>
</dbReference>
<comment type="caution">
    <text evidence="8">The sequence shown here is derived from an EMBL/GenBank/DDBJ whole genome shotgun (WGS) entry which is preliminary data.</text>
</comment>
<dbReference type="Pfam" id="PF00271">
    <property type="entry name" value="Helicase_C"/>
    <property type="match status" value="1"/>
</dbReference>
<protein>
    <submittedName>
        <fullName evidence="8">ATP-dependent RNA helicase HrpA</fullName>
        <ecNumber evidence="8">3.6.4.13</ecNumber>
    </submittedName>
</protein>
<feature type="domain" description="Helicase C-terminal" evidence="7">
    <location>
        <begin position="242"/>
        <end position="413"/>
    </location>
</feature>
<dbReference type="EC" id="3.6.4.13" evidence="8"/>
<keyword evidence="3 8" id="KW-0347">Helicase</keyword>
<evidence type="ECO:0000313" key="8">
    <source>
        <dbReference type="EMBL" id="MEX0385790.1"/>
    </source>
</evidence>
<dbReference type="Pfam" id="PF21010">
    <property type="entry name" value="HA2_C"/>
    <property type="match status" value="1"/>
</dbReference>
<dbReference type="RefSeq" id="WP_367966269.1">
    <property type="nucleotide sequence ID" value="NZ_JBAKFJ010000001.1"/>
</dbReference>
<evidence type="ECO:0000256" key="1">
    <source>
        <dbReference type="ARBA" id="ARBA00022741"/>
    </source>
</evidence>
<dbReference type="InterPro" id="IPR010222">
    <property type="entry name" value="RNA_helicase_HrpA"/>
</dbReference>
<dbReference type="SMART" id="SM00490">
    <property type="entry name" value="HELICc"/>
    <property type="match status" value="1"/>
</dbReference>
<dbReference type="EMBL" id="JBAKFJ010000001">
    <property type="protein sequence ID" value="MEX0385790.1"/>
    <property type="molecule type" value="Genomic_DNA"/>
</dbReference>
<dbReference type="NCBIfam" id="TIGR01967">
    <property type="entry name" value="DEAH_box_HrpA"/>
    <property type="match status" value="1"/>
</dbReference>
<feature type="compositionally biased region" description="Basic and acidic residues" evidence="5">
    <location>
        <begin position="15"/>
        <end position="32"/>
    </location>
</feature>
<organism evidence="8 9">
    <name type="scientific">Spiribacter onubensis</name>
    <dbReference type="NCBI Taxonomy" id="3122420"/>
    <lineage>
        <taxon>Bacteria</taxon>
        <taxon>Pseudomonadati</taxon>
        <taxon>Pseudomonadota</taxon>
        <taxon>Gammaproteobacteria</taxon>
        <taxon>Chromatiales</taxon>
        <taxon>Ectothiorhodospiraceae</taxon>
        <taxon>Spiribacter</taxon>
    </lineage>
</organism>
<keyword evidence="2 8" id="KW-0378">Hydrolase</keyword>